<gene>
    <name evidence="2" type="ORF">V5799_003330</name>
</gene>
<feature type="region of interest" description="Disordered" evidence="1">
    <location>
        <begin position="20"/>
        <end position="44"/>
    </location>
</feature>
<evidence type="ECO:0000313" key="3">
    <source>
        <dbReference type="Proteomes" id="UP001321473"/>
    </source>
</evidence>
<comment type="caution">
    <text evidence="2">The sequence shown here is derived from an EMBL/GenBank/DDBJ whole genome shotgun (WGS) entry which is preliminary data.</text>
</comment>
<dbReference type="EMBL" id="JARKHS020033490">
    <property type="protein sequence ID" value="KAK8759038.1"/>
    <property type="molecule type" value="Genomic_DNA"/>
</dbReference>
<accession>A0AAQ4D998</accession>
<keyword evidence="3" id="KW-1185">Reference proteome</keyword>
<name>A0AAQ4D998_AMBAM</name>
<dbReference type="InterPro" id="IPR038765">
    <property type="entry name" value="Papain-like_cys_pep_sf"/>
</dbReference>
<proteinExistence type="predicted"/>
<sequence length="79" mass="8843">MTAAHKKAVRHALLKAIQHGRVQPAKDHSIKPEHRVTRQSSDTRVRNRQTCGQCWARAPVESISSHKAKHQRGSSCVCP</sequence>
<reference evidence="2 3" key="1">
    <citation type="journal article" date="2023" name="Arcadia Sci">
        <title>De novo assembly of a long-read Amblyomma americanum tick genome.</title>
        <authorList>
            <person name="Chou S."/>
            <person name="Poskanzer K.E."/>
            <person name="Rollins M."/>
            <person name="Thuy-Boun P.S."/>
        </authorList>
    </citation>
    <scope>NUCLEOTIDE SEQUENCE [LARGE SCALE GENOMIC DNA]</scope>
    <source>
        <strain evidence="2">F_SG_1</strain>
        <tissue evidence="2">Salivary glands</tissue>
    </source>
</reference>
<feature type="compositionally biased region" description="Basic and acidic residues" evidence="1">
    <location>
        <begin position="24"/>
        <end position="44"/>
    </location>
</feature>
<dbReference type="SUPFAM" id="SSF54001">
    <property type="entry name" value="Cysteine proteinases"/>
    <property type="match status" value="1"/>
</dbReference>
<organism evidence="2 3">
    <name type="scientific">Amblyomma americanum</name>
    <name type="common">Lone star tick</name>
    <dbReference type="NCBI Taxonomy" id="6943"/>
    <lineage>
        <taxon>Eukaryota</taxon>
        <taxon>Metazoa</taxon>
        <taxon>Ecdysozoa</taxon>
        <taxon>Arthropoda</taxon>
        <taxon>Chelicerata</taxon>
        <taxon>Arachnida</taxon>
        <taxon>Acari</taxon>
        <taxon>Parasitiformes</taxon>
        <taxon>Ixodida</taxon>
        <taxon>Ixodoidea</taxon>
        <taxon>Ixodidae</taxon>
        <taxon>Amblyomminae</taxon>
        <taxon>Amblyomma</taxon>
    </lineage>
</organism>
<protein>
    <submittedName>
        <fullName evidence="2">Uncharacterized protein</fullName>
    </submittedName>
</protein>
<dbReference type="Proteomes" id="UP001321473">
    <property type="component" value="Unassembled WGS sequence"/>
</dbReference>
<dbReference type="AlphaFoldDB" id="A0AAQ4D998"/>
<evidence type="ECO:0000313" key="2">
    <source>
        <dbReference type="EMBL" id="KAK8759038.1"/>
    </source>
</evidence>
<evidence type="ECO:0000256" key="1">
    <source>
        <dbReference type="SAM" id="MobiDB-lite"/>
    </source>
</evidence>